<dbReference type="InterPro" id="IPR050767">
    <property type="entry name" value="Sel1_AlgK"/>
</dbReference>
<protein>
    <submittedName>
        <fullName evidence="1">Uncharacterized protein</fullName>
    </submittedName>
</protein>
<dbReference type="Gene3D" id="2.120.10.30">
    <property type="entry name" value="TolB, C-terminal domain"/>
    <property type="match status" value="1"/>
</dbReference>
<dbReference type="Pfam" id="PF07676">
    <property type="entry name" value="PD40"/>
    <property type="match status" value="1"/>
</dbReference>
<dbReference type="PANTHER" id="PTHR11102:SF160">
    <property type="entry name" value="ERAD-ASSOCIATED E3 UBIQUITIN-PROTEIN LIGASE COMPONENT HRD3"/>
    <property type="match status" value="1"/>
</dbReference>
<dbReference type="AlphaFoldDB" id="A0A382DAZ4"/>
<accession>A0A382DAZ4</accession>
<dbReference type="InterPro" id="IPR011042">
    <property type="entry name" value="6-blade_b-propeller_TolB-like"/>
</dbReference>
<feature type="non-terminal residue" evidence="1">
    <location>
        <position position="493"/>
    </location>
</feature>
<dbReference type="Pfam" id="PF08238">
    <property type="entry name" value="Sel1"/>
    <property type="match status" value="4"/>
</dbReference>
<gene>
    <name evidence="1" type="ORF">METZ01_LOCUS188038</name>
</gene>
<dbReference type="PANTHER" id="PTHR11102">
    <property type="entry name" value="SEL-1-LIKE PROTEIN"/>
    <property type="match status" value="1"/>
</dbReference>
<name>A0A382DAZ4_9ZZZZ</name>
<sequence>MTNLAPRVALPGILSLAAVIVASCAQREALPEEFAELLTHGDVTEIQLLAEQGDANAQFLLGLIYERGESVPQDDTEAFRWFRLAAEQGGAKAQYKVGFSYRTGLGVPQDSAEALQWYQLAAEQGDTPAQFSLGMMYATGRGVPQNDVTADMWLNLAPSASRWQQPPIHLTVLTQDSVSFARERSIAVSPDGNRLAFTTTNDDGETFLSVRPLDSLVGRALPDTRGAARPFWSPDSNSVGFFADGQLKTLKLNESIAKTLCGAPQGGDATWNKAGTILFSLNSGSPLYRVPDTGGEPTAVTELDLEYPHPVLPQSRHEISHRWPHFLPDDLHFIYVSESDDGERLVYLGSLRSNEKNWIELETTSRVVFVQPGYLLFVNNHSTLVARSFHPKRLETAGVSRPLALSTGHPLGGVPDFSASQTGTLAYWDGQDVLVWVDQRGHAELFTDLEDVYVSSPGFLRSQEAAAQGHVAAQLILGGRYETGRGIAQDFEQ</sequence>
<dbReference type="Gene3D" id="1.25.40.10">
    <property type="entry name" value="Tetratricopeptide repeat domain"/>
    <property type="match status" value="1"/>
</dbReference>
<dbReference type="InterPro" id="IPR011990">
    <property type="entry name" value="TPR-like_helical_dom_sf"/>
</dbReference>
<reference evidence="1" key="1">
    <citation type="submission" date="2018-05" db="EMBL/GenBank/DDBJ databases">
        <authorList>
            <person name="Lanie J.A."/>
            <person name="Ng W.-L."/>
            <person name="Kazmierczak K.M."/>
            <person name="Andrzejewski T.M."/>
            <person name="Davidsen T.M."/>
            <person name="Wayne K.J."/>
            <person name="Tettelin H."/>
            <person name="Glass J.I."/>
            <person name="Rusch D."/>
            <person name="Podicherti R."/>
            <person name="Tsui H.-C.T."/>
            <person name="Winkler M.E."/>
        </authorList>
    </citation>
    <scope>NUCLEOTIDE SEQUENCE</scope>
</reference>
<proteinExistence type="predicted"/>
<dbReference type="EMBL" id="UINC01038327">
    <property type="protein sequence ID" value="SVB35184.1"/>
    <property type="molecule type" value="Genomic_DNA"/>
</dbReference>
<dbReference type="SUPFAM" id="SSF81901">
    <property type="entry name" value="HCP-like"/>
    <property type="match status" value="1"/>
</dbReference>
<dbReference type="SUPFAM" id="SSF82171">
    <property type="entry name" value="DPP6 N-terminal domain-like"/>
    <property type="match status" value="1"/>
</dbReference>
<dbReference type="SMART" id="SM00671">
    <property type="entry name" value="SEL1"/>
    <property type="match status" value="3"/>
</dbReference>
<organism evidence="1">
    <name type="scientific">marine metagenome</name>
    <dbReference type="NCBI Taxonomy" id="408172"/>
    <lineage>
        <taxon>unclassified sequences</taxon>
        <taxon>metagenomes</taxon>
        <taxon>ecological metagenomes</taxon>
    </lineage>
</organism>
<evidence type="ECO:0000313" key="1">
    <source>
        <dbReference type="EMBL" id="SVB35184.1"/>
    </source>
</evidence>
<dbReference type="InterPro" id="IPR006597">
    <property type="entry name" value="Sel1-like"/>
</dbReference>
<dbReference type="InterPro" id="IPR011659">
    <property type="entry name" value="WD40"/>
</dbReference>
<dbReference type="PROSITE" id="PS51257">
    <property type="entry name" value="PROKAR_LIPOPROTEIN"/>
    <property type="match status" value="1"/>
</dbReference>